<feature type="repeat" description="ANK" evidence="3">
    <location>
        <begin position="131"/>
        <end position="163"/>
    </location>
</feature>
<dbReference type="PRINTS" id="PR01415">
    <property type="entry name" value="ANKYRIN"/>
</dbReference>
<accession>A0A6A5Z5S9</accession>
<evidence type="ECO:0000313" key="5">
    <source>
        <dbReference type="Proteomes" id="UP000799770"/>
    </source>
</evidence>
<dbReference type="SUPFAM" id="SSF48403">
    <property type="entry name" value="Ankyrin repeat"/>
    <property type="match status" value="1"/>
</dbReference>
<dbReference type="AlphaFoldDB" id="A0A6A5Z5S9"/>
<organism evidence="4 5">
    <name type="scientific">Lophiotrema nucula</name>
    <dbReference type="NCBI Taxonomy" id="690887"/>
    <lineage>
        <taxon>Eukaryota</taxon>
        <taxon>Fungi</taxon>
        <taxon>Dikarya</taxon>
        <taxon>Ascomycota</taxon>
        <taxon>Pezizomycotina</taxon>
        <taxon>Dothideomycetes</taxon>
        <taxon>Pleosporomycetidae</taxon>
        <taxon>Pleosporales</taxon>
        <taxon>Lophiotremataceae</taxon>
        <taxon>Lophiotrema</taxon>
    </lineage>
</organism>
<sequence>MALVSKDLHDFLQQKEPGYDDSNDAIIGGGALHYAAFRGRLETGSDLVEIGADVNTRDDHGRTPLFLACTEGHLEVVRSLLSHGADPNISANERSNYELYSPLQIAIAIGNLGVVNALVDAGASVEARLKIGVTCLHNAVYRMQPDMVRLFIAAGANTESEYSIEDGPQSAGTPLIAAAMSDDMESLRTLVEHNKVYALFGLATDWDRTHKIQPDYTRSLRDLNIEVAQLLMEGFDQIDDPADHMAEITKQDIPELAPLEIITFACHQKDAIDEGLSSWAPRLGSTLQGPRL</sequence>
<name>A0A6A5Z5S9_9PLEO</name>
<dbReference type="InterPro" id="IPR036770">
    <property type="entry name" value="Ankyrin_rpt-contain_sf"/>
</dbReference>
<reference evidence="4" key="1">
    <citation type="journal article" date="2020" name="Stud. Mycol.">
        <title>101 Dothideomycetes genomes: a test case for predicting lifestyles and emergence of pathogens.</title>
        <authorList>
            <person name="Haridas S."/>
            <person name="Albert R."/>
            <person name="Binder M."/>
            <person name="Bloem J."/>
            <person name="Labutti K."/>
            <person name="Salamov A."/>
            <person name="Andreopoulos B."/>
            <person name="Baker S."/>
            <person name="Barry K."/>
            <person name="Bills G."/>
            <person name="Bluhm B."/>
            <person name="Cannon C."/>
            <person name="Castanera R."/>
            <person name="Culley D."/>
            <person name="Daum C."/>
            <person name="Ezra D."/>
            <person name="Gonzalez J."/>
            <person name="Henrissat B."/>
            <person name="Kuo A."/>
            <person name="Liang C."/>
            <person name="Lipzen A."/>
            <person name="Lutzoni F."/>
            <person name="Magnuson J."/>
            <person name="Mondo S."/>
            <person name="Nolan M."/>
            <person name="Ohm R."/>
            <person name="Pangilinan J."/>
            <person name="Park H.-J."/>
            <person name="Ramirez L."/>
            <person name="Alfaro M."/>
            <person name="Sun H."/>
            <person name="Tritt A."/>
            <person name="Yoshinaga Y."/>
            <person name="Zwiers L.-H."/>
            <person name="Turgeon B."/>
            <person name="Goodwin S."/>
            <person name="Spatafora J."/>
            <person name="Crous P."/>
            <person name="Grigoriev I."/>
        </authorList>
    </citation>
    <scope>NUCLEOTIDE SEQUENCE</scope>
    <source>
        <strain evidence="4">CBS 627.86</strain>
    </source>
</reference>
<dbReference type="PROSITE" id="PS50088">
    <property type="entry name" value="ANK_REPEAT"/>
    <property type="match status" value="4"/>
</dbReference>
<dbReference type="Proteomes" id="UP000799770">
    <property type="component" value="Unassembled WGS sequence"/>
</dbReference>
<dbReference type="Pfam" id="PF12796">
    <property type="entry name" value="Ank_2"/>
    <property type="match status" value="1"/>
</dbReference>
<dbReference type="SMART" id="SM00248">
    <property type="entry name" value="ANK"/>
    <property type="match status" value="5"/>
</dbReference>
<keyword evidence="2 3" id="KW-0040">ANK repeat</keyword>
<protein>
    <submittedName>
        <fullName evidence="4">Ankyrin repeat-containing domain protein</fullName>
    </submittedName>
</protein>
<feature type="repeat" description="ANK" evidence="3">
    <location>
        <begin position="98"/>
        <end position="130"/>
    </location>
</feature>
<gene>
    <name evidence="4" type="ORF">BDV96DRAFT_600443</name>
</gene>
<feature type="repeat" description="ANK" evidence="3">
    <location>
        <begin position="60"/>
        <end position="92"/>
    </location>
</feature>
<evidence type="ECO:0000256" key="1">
    <source>
        <dbReference type="ARBA" id="ARBA00022737"/>
    </source>
</evidence>
<evidence type="ECO:0000256" key="3">
    <source>
        <dbReference type="PROSITE-ProRule" id="PRU00023"/>
    </source>
</evidence>
<proteinExistence type="predicted"/>
<feature type="repeat" description="ANK" evidence="3">
    <location>
        <begin position="27"/>
        <end position="59"/>
    </location>
</feature>
<keyword evidence="1" id="KW-0677">Repeat</keyword>
<dbReference type="Gene3D" id="1.25.40.20">
    <property type="entry name" value="Ankyrin repeat-containing domain"/>
    <property type="match status" value="1"/>
</dbReference>
<dbReference type="OrthoDB" id="3695581at2759"/>
<evidence type="ECO:0000313" key="4">
    <source>
        <dbReference type="EMBL" id="KAF2114476.1"/>
    </source>
</evidence>
<dbReference type="PANTHER" id="PTHR24171:SF9">
    <property type="entry name" value="ANKYRIN REPEAT DOMAIN-CONTAINING PROTEIN 39"/>
    <property type="match status" value="1"/>
</dbReference>
<dbReference type="EMBL" id="ML977325">
    <property type="protein sequence ID" value="KAF2114476.1"/>
    <property type="molecule type" value="Genomic_DNA"/>
</dbReference>
<evidence type="ECO:0000256" key="2">
    <source>
        <dbReference type="ARBA" id="ARBA00023043"/>
    </source>
</evidence>
<keyword evidence="5" id="KW-1185">Reference proteome</keyword>
<dbReference type="PANTHER" id="PTHR24171">
    <property type="entry name" value="ANKYRIN REPEAT DOMAIN-CONTAINING PROTEIN 39-RELATED"/>
    <property type="match status" value="1"/>
</dbReference>
<dbReference type="Pfam" id="PF00023">
    <property type="entry name" value="Ank"/>
    <property type="match status" value="1"/>
</dbReference>
<dbReference type="PROSITE" id="PS50297">
    <property type="entry name" value="ANK_REP_REGION"/>
    <property type="match status" value="3"/>
</dbReference>
<dbReference type="InterPro" id="IPR002110">
    <property type="entry name" value="Ankyrin_rpt"/>
</dbReference>